<evidence type="ECO:0000313" key="2">
    <source>
        <dbReference type="Proteomes" id="UP000297739"/>
    </source>
</evidence>
<proteinExistence type="predicted"/>
<keyword evidence="2" id="KW-1185">Reference proteome</keyword>
<keyword evidence="1" id="KW-0808">Transferase</keyword>
<dbReference type="Pfam" id="PF08843">
    <property type="entry name" value="AbiEii"/>
    <property type="match status" value="1"/>
</dbReference>
<dbReference type="EMBL" id="SRLD01000019">
    <property type="protein sequence ID" value="TGE15985.1"/>
    <property type="molecule type" value="Genomic_DNA"/>
</dbReference>
<comment type="caution">
    <text evidence="1">The sequence shown here is derived from an EMBL/GenBank/DDBJ whole genome shotgun (WGS) entry which is preliminary data.</text>
</comment>
<dbReference type="Proteomes" id="UP000297739">
    <property type="component" value="Unassembled WGS sequence"/>
</dbReference>
<dbReference type="Gene3D" id="3.10.450.620">
    <property type="entry name" value="JHP933, nucleotidyltransferase-like core domain"/>
    <property type="match status" value="1"/>
</dbReference>
<dbReference type="AlphaFoldDB" id="A0A4Z0PJY0"/>
<protein>
    <submittedName>
        <fullName evidence="1">Nucleotidyl transferase AbiEii/AbiGii toxin family protein</fullName>
    </submittedName>
</protein>
<organism evidence="1 2">
    <name type="scientific">Hymenobacter elongatus</name>
    <dbReference type="NCBI Taxonomy" id="877208"/>
    <lineage>
        <taxon>Bacteria</taxon>
        <taxon>Pseudomonadati</taxon>
        <taxon>Bacteroidota</taxon>
        <taxon>Cytophagia</taxon>
        <taxon>Cytophagales</taxon>
        <taxon>Hymenobacteraceae</taxon>
        <taxon>Hymenobacter</taxon>
    </lineage>
</organism>
<dbReference type="OrthoDB" id="9780929at2"/>
<name>A0A4Z0PJY0_9BACT</name>
<dbReference type="GO" id="GO:0016740">
    <property type="term" value="F:transferase activity"/>
    <property type="evidence" value="ECO:0007669"/>
    <property type="project" value="UniProtKB-KW"/>
</dbReference>
<reference evidence="1 2" key="1">
    <citation type="submission" date="2019-04" db="EMBL/GenBank/DDBJ databases">
        <authorList>
            <person name="Feng G."/>
            <person name="Zhang J."/>
            <person name="Zhu H."/>
        </authorList>
    </citation>
    <scope>NUCLEOTIDE SEQUENCE [LARGE SCALE GENOMIC DNA]</scope>
    <source>
        <strain evidence="1 2">JCM 17223</strain>
    </source>
</reference>
<accession>A0A4Z0PJY0</accession>
<dbReference type="InterPro" id="IPR014942">
    <property type="entry name" value="AbiEii"/>
</dbReference>
<dbReference type="RefSeq" id="WP_135497890.1">
    <property type="nucleotide sequence ID" value="NZ_SRLD01000019.1"/>
</dbReference>
<evidence type="ECO:0000313" key="1">
    <source>
        <dbReference type="EMBL" id="TGE15985.1"/>
    </source>
</evidence>
<gene>
    <name evidence="1" type="ORF">E5J99_11185</name>
</gene>
<sequence>MLSLAQIQAQYPAALRPFSRFILREYLQHKLLQLIYDSPLADRFFFLGGTCLRIVHGNNRFSEDLDFDNTGVTAAEFGELANIVARGMELEGYDVEMKMVLKDAYHCHVRFPELLFNEGLSGYREEKILIQLDTEPQHFAFEPELHLLNRFDVFTQIQTTPPDLLLAQKFYAILNRVRNKGRDFYDAVFLLGRQVTPNYAYLTQKRGIETPADLKDQLLAHCQTLDMQAMADDVRPFLFNPREDRLVTMFPQYIRQVLS</sequence>